<dbReference type="PIR" id="D83774">
    <property type="entry name" value="D83774"/>
</dbReference>
<dbReference type="RefSeq" id="WP_010897166.1">
    <property type="nucleotide sequence ID" value="NC_002570.2"/>
</dbReference>
<dbReference type="KEGG" id="bha:BH0996"/>
<name>Q9KE62_HALH5</name>
<dbReference type="EMBL" id="BA000004">
    <property type="protein sequence ID" value="BAB04715.1"/>
    <property type="molecule type" value="Genomic_DNA"/>
</dbReference>
<sequence length="48" mass="5378">MNESEEREGVGLIKMKTIKDIVESLKLQGVQAEHLQAGTWATLVSFFD</sequence>
<reference evidence="1 2" key="1">
    <citation type="journal article" date="2000" name="Nucleic Acids Res.">
        <title>Complete genome sequence of the alkaliphilic bacterium Bacillus halodurans and genomic sequence comparison with Bacillus subtilis.</title>
        <authorList>
            <person name="Takami H."/>
            <person name="Nakasone K."/>
            <person name="Takaki Y."/>
            <person name="Maeno G."/>
            <person name="Sasaki R."/>
            <person name="Masui N."/>
            <person name="Fuji F."/>
            <person name="Hirama C."/>
            <person name="Nakamura Y."/>
            <person name="Ogasawara N."/>
            <person name="Kuhara S."/>
            <person name="Horikoshi K."/>
        </authorList>
    </citation>
    <scope>NUCLEOTIDE SEQUENCE [LARGE SCALE GENOMIC DNA]</scope>
    <source>
        <strain evidence="2">ATCC BAA-125 / DSM 18197 / FERM 7344 / JCM 9153 / C-125</strain>
    </source>
</reference>
<dbReference type="STRING" id="272558.gene:10726890"/>
<dbReference type="HOGENOM" id="CLU_3149452_0_0_9"/>
<organism evidence="1 2">
    <name type="scientific">Halalkalibacterium halodurans (strain ATCC BAA-125 / DSM 18197 / FERM 7344 / JCM 9153 / C-125)</name>
    <name type="common">Bacillus halodurans</name>
    <dbReference type="NCBI Taxonomy" id="272558"/>
    <lineage>
        <taxon>Bacteria</taxon>
        <taxon>Bacillati</taxon>
        <taxon>Bacillota</taxon>
        <taxon>Bacilli</taxon>
        <taxon>Bacillales</taxon>
        <taxon>Bacillaceae</taxon>
        <taxon>Halalkalibacterium (ex Joshi et al. 2022)</taxon>
    </lineage>
</organism>
<keyword evidence="2" id="KW-1185">Reference proteome</keyword>
<dbReference type="Proteomes" id="UP000001258">
    <property type="component" value="Chromosome"/>
</dbReference>
<evidence type="ECO:0000313" key="1">
    <source>
        <dbReference type="EMBL" id="BAB04715.1"/>
    </source>
</evidence>
<dbReference type="AlphaFoldDB" id="Q9KE62"/>
<evidence type="ECO:0000313" key="2">
    <source>
        <dbReference type="Proteomes" id="UP000001258"/>
    </source>
</evidence>
<protein>
    <submittedName>
        <fullName evidence="1">BH0996 protein</fullName>
    </submittedName>
</protein>
<gene>
    <name evidence="1" type="ordered locus">BH0996</name>
</gene>
<accession>Q9KE62</accession>
<proteinExistence type="predicted"/>